<sequence length="50" mass="5350">MLVTSYLLQLLAASFMGRKSSAAYAACCAEACLQMSSLRFALCLQLSSLI</sequence>
<feature type="signal peptide" evidence="1">
    <location>
        <begin position="1"/>
        <end position="22"/>
    </location>
</feature>
<name>A0A8S9SBC1_BRACR</name>
<dbReference type="Proteomes" id="UP000712600">
    <property type="component" value="Unassembled WGS sequence"/>
</dbReference>
<gene>
    <name evidence="3" type="ORF">F2Q69_00030272</name>
    <name evidence="2" type="ORF">F2Q70_00022374</name>
</gene>
<dbReference type="EMBL" id="QGKY02001925">
    <property type="protein sequence ID" value="KAF2545623.1"/>
    <property type="molecule type" value="Genomic_DNA"/>
</dbReference>
<keyword evidence="1" id="KW-0732">Signal</keyword>
<feature type="chain" id="PRO_5043266205" evidence="1">
    <location>
        <begin position="23"/>
        <end position="50"/>
    </location>
</feature>
<evidence type="ECO:0000313" key="2">
    <source>
        <dbReference type="EMBL" id="KAF2545623.1"/>
    </source>
</evidence>
<evidence type="ECO:0000313" key="3">
    <source>
        <dbReference type="EMBL" id="KAF3589876.1"/>
    </source>
</evidence>
<proteinExistence type="predicted"/>
<evidence type="ECO:0000256" key="1">
    <source>
        <dbReference type="SAM" id="SignalP"/>
    </source>
</evidence>
<dbReference type="EMBL" id="QGKX02000088">
    <property type="protein sequence ID" value="KAF3589876.1"/>
    <property type="molecule type" value="Genomic_DNA"/>
</dbReference>
<dbReference type="AlphaFoldDB" id="A0A8S9SBC1"/>
<accession>A0A8S9SBC1</accession>
<reference evidence="2" key="1">
    <citation type="submission" date="2019-12" db="EMBL/GenBank/DDBJ databases">
        <title>Genome sequencing and annotation of Brassica cretica.</title>
        <authorList>
            <person name="Studholme D.J."/>
            <person name="Sarris P.F."/>
        </authorList>
    </citation>
    <scope>NUCLEOTIDE SEQUENCE</scope>
    <source>
        <strain evidence="2">PFS-102/07</strain>
        <tissue evidence="2">Leaf</tissue>
    </source>
</reference>
<protein>
    <submittedName>
        <fullName evidence="3">Uncharacterized protein</fullName>
    </submittedName>
</protein>
<comment type="caution">
    <text evidence="3">The sequence shown here is derived from an EMBL/GenBank/DDBJ whole genome shotgun (WGS) entry which is preliminary data.</text>
</comment>
<reference evidence="3" key="2">
    <citation type="submission" date="2019-12" db="EMBL/GenBank/DDBJ databases">
        <title>Genome sequencing and annotation of Brassica cretica.</title>
        <authorList>
            <person name="Studholme D.J."/>
            <person name="Sarris P."/>
        </authorList>
    </citation>
    <scope>NUCLEOTIDE SEQUENCE</scope>
    <source>
        <strain evidence="3">PFS-109/04</strain>
        <tissue evidence="3">Leaf</tissue>
    </source>
</reference>
<evidence type="ECO:0000313" key="4">
    <source>
        <dbReference type="Proteomes" id="UP000712600"/>
    </source>
</evidence>
<organism evidence="3 4">
    <name type="scientific">Brassica cretica</name>
    <name type="common">Mustard</name>
    <dbReference type="NCBI Taxonomy" id="69181"/>
    <lineage>
        <taxon>Eukaryota</taxon>
        <taxon>Viridiplantae</taxon>
        <taxon>Streptophyta</taxon>
        <taxon>Embryophyta</taxon>
        <taxon>Tracheophyta</taxon>
        <taxon>Spermatophyta</taxon>
        <taxon>Magnoliopsida</taxon>
        <taxon>eudicotyledons</taxon>
        <taxon>Gunneridae</taxon>
        <taxon>Pentapetalae</taxon>
        <taxon>rosids</taxon>
        <taxon>malvids</taxon>
        <taxon>Brassicales</taxon>
        <taxon>Brassicaceae</taxon>
        <taxon>Brassiceae</taxon>
        <taxon>Brassica</taxon>
    </lineage>
</organism>